<sequence length="51" mass="5681">MSDDGIRQTEEQKKRQRKRSVAIGLAIAGLVLLFYVITLVKMGPGVLNRPL</sequence>
<feature type="transmembrane region" description="Helical" evidence="1">
    <location>
        <begin position="21"/>
        <end position="40"/>
    </location>
</feature>
<dbReference type="AlphaFoldDB" id="A0A285SP32"/>
<keyword evidence="1" id="KW-1133">Transmembrane helix</keyword>
<gene>
    <name evidence="2" type="ORF">SAMN05421512_10664</name>
</gene>
<organism evidence="2 3">
    <name type="scientific">Stappia indica</name>
    <dbReference type="NCBI Taxonomy" id="538381"/>
    <lineage>
        <taxon>Bacteria</taxon>
        <taxon>Pseudomonadati</taxon>
        <taxon>Pseudomonadota</taxon>
        <taxon>Alphaproteobacteria</taxon>
        <taxon>Hyphomicrobiales</taxon>
        <taxon>Stappiaceae</taxon>
        <taxon>Stappia</taxon>
    </lineage>
</organism>
<evidence type="ECO:0008006" key="4">
    <source>
        <dbReference type="Google" id="ProtNLM"/>
    </source>
</evidence>
<keyword evidence="3" id="KW-1185">Reference proteome</keyword>
<evidence type="ECO:0000256" key="1">
    <source>
        <dbReference type="SAM" id="Phobius"/>
    </source>
</evidence>
<protein>
    <recommendedName>
        <fullName evidence="4">CoxF protein</fullName>
    </recommendedName>
</protein>
<dbReference type="STRING" id="538381.GCA_001696535_02593"/>
<keyword evidence="1" id="KW-0812">Transmembrane</keyword>
<name>A0A285SP32_9HYPH</name>
<proteinExistence type="predicted"/>
<evidence type="ECO:0000313" key="2">
    <source>
        <dbReference type="EMBL" id="SOC09563.1"/>
    </source>
</evidence>
<evidence type="ECO:0000313" key="3">
    <source>
        <dbReference type="Proteomes" id="UP000219331"/>
    </source>
</evidence>
<accession>A0A285SP32</accession>
<dbReference type="RefSeq" id="WP_171901439.1">
    <property type="nucleotide sequence ID" value="NZ_JAJGNR010000002.1"/>
</dbReference>
<dbReference type="Proteomes" id="UP000219331">
    <property type="component" value="Unassembled WGS sequence"/>
</dbReference>
<dbReference type="EMBL" id="OBML01000006">
    <property type="protein sequence ID" value="SOC09563.1"/>
    <property type="molecule type" value="Genomic_DNA"/>
</dbReference>
<reference evidence="2 3" key="1">
    <citation type="submission" date="2017-08" db="EMBL/GenBank/DDBJ databases">
        <authorList>
            <person name="de Groot N.N."/>
        </authorList>
    </citation>
    <scope>NUCLEOTIDE SEQUENCE [LARGE SCALE GENOMIC DNA]</scope>
    <source>
        <strain evidence="2 3">USBA 352</strain>
    </source>
</reference>
<keyword evidence="1" id="KW-0472">Membrane</keyword>